<organism evidence="1 2">
    <name type="scientific">Paraglaciecola hydrolytica</name>
    <dbReference type="NCBI Taxonomy" id="1799789"/>
    <lineage>
        <taxon>Bacteria</taxon>
        <taxon>Pseudomonadati</taxon>
        <taxon>Pseudomonadota</taxon>
        <taxon>Gammaproteobacteria</taxon>
        <taxon>Alteromonadales</taxon>
        <taxon>Alteromonadaceae</taxon>
        <taxon>Paraglaciecola</taxon>
    </lineage>
</organism>
<keyword evidence="2" id="KW-1185">Reference proteome</keyword>
<gene>
    <name evidence="1" type="ORF">AX660_16865</name>
</gene>
<dbReference type="AlphaFoldDB" id="A0A135ZYV7"/>
<accession>A0A135ZYV7</accession>
<name>A0A135ZYV7_9ALTE</name>
<sequence length="142" mass="15604">MNKAHGEYKLVLSGNIMFTVALGPWNAECVDSFMQDYYQLILPLHGSRWGNLIILHGESLLIPAAEYLLAKAVMISVSQGLTDVAIVLSNSSVQTSTEAQFLNVYKSSGLNLRTFQCDTAALAWLIQQGLRCDDGKILRNLA</sequence>
<dbReference type="EMBL" id="LSNE01000007">
    <property type="protein sequence ID" value="KXI28060.1"/>
    <property type="molecule type" value="Genomic_DNA"/>
</dbReference>
<dbReference type="RefSeq" id="WP_068378010.1">
    <property type="nucleotide sequence ID" value="NZ_LSNE01000007.1"/>
</dbReference>
<dbReference type="STRING" id="1799789.AX660_16865"/>
<evidence type="ECO:0008006" key="3">
    <source>
        <dbReference type="Google" id="ProtNLM"/>
    </source>
</evidence>
<evidence type="ECO:0000313" key="2">
    <source>
        <dbReference type="Proteomes" id="UP000070299"/>
    </source>
</evidence>
<comment type="caution">
    <text evidence="1">The sequence shown here is derived from an EMBL/GenBank/DDBJ whole genome shotgun (WGS) entry which is preliminary data.</text>
</comment>
<proteinExistence type="predicted"/>
<dbReference type="OrthoDB" id="6226327at2"/>
<evidence type="ECO:0000313" key="1">
    <source>
        <dbReference type="EMBL" id="KXI28060.1"/>
    </source>
</evidence>
<protein>
    <recommendedName>
        <fullName evidence="3">STAS/SEC14 domain-containing protein</fullName>
    </recommendedName>
</protein>
<reference evidence="2" key="1">
    <citation type="submission" date="2016-02" db="EMBL/GenBank/DDBJ databases">
        <authorList>
            <person name="Schultz-Johansen M."/>
            <person name="Glaring M.A."/>
            <person name="Bech P.K."/>
            <person name="Stougaard P."/>
        </authorList>
    </citation>
    <scope>NUCLEOTIDE SEQUENCE [LARGE SCALE GENOMIC DNA]</scope>
    <source>
        <strain evidence="2">S66</strain>
    </source>
</reference>
<dbReference type="Proteomes" id="UP000070299">
    <property type="component" value="Unassembled WGS sequence"/>
</dbReference>